<reference evidence="1" key="1">
    <citation type="journal article" date="2014" name="Front. Microbiol.">
        <title>High frequency of phylogenetically diverse reductive dehalogenase-homologous genes in deep subseafloor sedimentary metagenomes.</title>
        <authorList>
            <person name="Kawai M."/>
            <person name="Futagami T."/>
            <person name="Toyoda A."/>
            <person name="Takaki Y."/>
            <person name="Nishi S."/>
            <person name="Hori S."/>
            <person name="Arai W."/>
            <person name="Tsubouchi T."/>
            <person name="Morono Y."/>
            <person name="Uchiyama I."/>
            <person name="Ito T."/>
            <person name="Fujiyama A."/>
            <person name="Inagaki F."/>
            <person name="Takami H."/>
        </authorList>
    </citation>
    <scope>NUCLEOTIDE SEQUENCE</scope>
    <source>
        <strain evidence="1">Expedition CK06-06</strain>
    </source>
</reference>
<dbReference type="AlphaFoldDB" id="X1I9Z2"/>
<name>X1I9Z2_9ZZZZ</name>
<protein>
    <submittedName>
        <fullName evidence="1">Uncharacterized protein</fullName>
    </submittedName>
</protein>
<gene>
    <name evidence="1" type="ORF">S03H2_58945</name>
</gene>
<proteinExistence type="predicted"/>
<dbReference type="EMBL" id="BARU01037875">
    <property type="protein sequence ID" value="GAH78487.1"/>
    <property type="molecule type" value="Genomic_DNA"/>
</dbReference>
<sequence>MENIPNAILPDTSTRSRDERWTTIGGIIDQVQRVTHRHHTWIERLGDASVKPLTGGIMALAVLASSFMVIRFIGESLIGYVLEPLFDNLWAPVILKLSDLLGGSGFLHDIVIGKIAGGE</sequence>
<comment type="caution">
    <text evidence="1">The sequence shown here is derived from an EMBL/GenBank/DDBJ whole genome shotgun (WGS) entry which is preliminary data.</text>
</comment>
<evidence type="ECO:0000313" key="1">
    <source>
        <dbReference type="EMBL" id="GAH78487.1"/>
    </source>
</evidence>
<accession>X1I9Z2</accession>
<organism evidence="1">
    <name type="scientific">marine sediment metagenome</name>
    <dbReference type="NCBI Taxonomy" id="412755"/>
    <lineage>
        <taxon>unclassified sequences</taxon>
        <taxon>metagenomes</taxon>
        <taxon>ecological metagenomes</taxon>
    </lineage>
</organism>